<dbReference type="EMBL" id="JAVDWA010000005">
    <property type="protein sequence ID" value="MDR7074046.1"/>
    <property type="molecule type" value="Genomic_DNA"/>
</dbReference>
<evidence type="ECO:0000313" key="2">
    <source>
        <dbReference type="Proteomes" id="UP001258181"/>
    </source>
</evidence>
<reference evidence="1 2" key="1">
    <citation type="submission" date="2023-07" db="EMBL/GenBank/DDBJ databases">
        <title>Sorghum-associated microbial communities from plants grown in Nebraska, USA.</title>
        <authorList>
            <person name="Schachtman D."/>
        </authorList>
    </citation>
    <scope>NUCLEOTIDE SEQUENCE [LARGE SCALE GENOMIC DNA]</scope>
    <source>
        <strain evidence="1 2">BE211</strain>
    </source>
</reference>
<dbReference type="Proteomes" id="UP001258181">
    <property type="component" value="Unassembled WGS sequence"/>
</dbReference>
<proteinExistence type="predicted"/>
<accession>A0ABU1U3T9</accession>
<sequence length="58" mass="6925">MQITCIVFRRTYGNWRKYYIPFVSGFLLNAKQGLDGVYQCQNDKQHPFHLRLCGKRNT</sequence>
<comment type="caution">
    <text evidence="1">The sequence shown here is derived from an EMBL/GenBank/DDBJ whole genome shotgun (WGS) entry which is preliminary data.</text>
</comment>
<evidence type="ECO:0000313" key="1">
    <source>
        <dbReference type="EMBL" id="MDR7074046.1"/>
    </source>
</evidence>
<organism evidence="1 2">
    <name type="scientific">Fictibacillus barbaricus</name>
    <dbReference type="NCBI Taxonomy" id="182136"/>
    <lineage>
        <taxon>Bacteria</taxon>
        <taxon>Bacillati</taxon>
        <taxon>Bacillota</taxon>
        <taxon>Bacilli</taxon>
        <taxon>Bacillales</taxon>
        <taxon>Fictibacillaceae</taxon>
        <taxon>Fictibacillus</taxon>
    </lineage>
</organism>
<gene>
    <name evidence="1" type="ORF">J2X07_003036</name>
</gene>
<name>A0ABU1U3T9_9BACL</name>
<protein>
    <submittedName>
        <fullName evidence="1">Uncharacterized protein</fullName>
    </submittedName>
</protein>
<keyword evidence="2" id="KW-1185">Reference proteome</keyword>